<protein>
    <submittedName>
        <fullName evidence="1">Uncharacterized protein</fullName>
    </submittedName>
</protein>
<sequence>MAYTEESVWAFHHLFNNVVSEHAPVKRFHIRGGHVPYMTPEWRRAIRLRNRLWKKYMRQHSESSWSDYKKQILAILLSTNSKLNKVFD</sequence>
<comment type="caution">
    <text evidence="1">The sequence shown here is derived from an EMBL/GenBank/DDBJ whole genome shotgun (WGS) entry which is preliminary data.</text>
</comment>
<accession>A0AAD9Q087</accession>
<gene>
    <name evidence="1" type="ORF">P5673_026629</name>
</gene>
<keyword evidence="2" id="KW-1185">Reference proteome</keyword>
<dbReference type="EMBL" id="JARQWQ010000088">
    <property type="protein sequence ID" value="KAK2552314.1"/>
    <property type="molecule type" value="Genomic_DNA"/>
</dbReference>
<evidence type="ECO:0000313" key="2">
    <source>
        <dbReference type="Proteomes" id="UP001249851"/>
    </source>
</evidence>
<evidence type="ECO:0000313" key="1">
    <source>
        <dbReference type="EMBL" id="KAK2552314.1"/>
    </source>
</evidence>
<reference evidence="1" key="1">
    <citation type="journal article" date="2023" name="G3 (Bethesda)">
        <title>Whole genome assembly and annotation of the endangered Caribbean coral Acropora cervicornis.</title>
        <authorList>
            <person name="Selwyn J.D."/>
            <person name="Vollmer S.V."/>
        </authorList>
    </citation>
    <scope>NUCLEOTIDE SEQUENCE</scope>
    <source>
        <strain evidence="1">K2</strain>
    </source>
</reference>
<organism evidence="1 2">
    <name type="scientific">Acropora cervicornis</name>
    <name type="common">Staghorn coral</name>
    <dbReference type="NCBI Taxonomy" id="6130"/>
    <lineage>
        <taxon>Eukaryota</taxon>
        <taxon>Metazoa</taxon>
        <taxon>Cnidaria</taxon>
        <taxon>Anthozoa</taxon>
        <taxon>Hexacorallia</taxon>
        <taxon>Scleractinia</taxon>
        <taxon>Astrocoeniina</taxon>
        <taxon>Acroporidae</taxon>
        <taxon>Acropora</taxon>
    </lineage>
</organism>
<reference evidence="1" key="2">
    <citation type="journal article" date="2023" name="Science">
        <title>Genomic signatures of disease resistance in endangered staghorn corals.</title>
        <authorList>
            <person name="Vollmer S.V."/>
            <person name="Selwyn J.D."/>
            <person name="Despard B.A."/>
            <person name="Roesel C.L."/>
        </authorList>
    </citation>
    <scope>NUCLEOTIDE SEQUENCE</scope>
    <source>
        <strain evidence="1">K2</strain>
    </source>
</reference>
<name>A0AAD9Q087_ACRCE</name>
<dbReference type="Proteomes" id="UP001249851">
    <property type="component" value="Unassembled WGS sequence"/>
</dbReference>
<proteinExistence type="predicted"/>
<dbReference type="AlphaFoldDB" id="A0AAD9Q087"/>